<dbReference type="Proteomes" id="UP001233172">
    <property type="component" value="Unassembled WGS sequence"/>
</dbReference>
<evidence type="ECO:0000256" key="4">
    <source>
        <dbReference type="ARBA" id="ARBA00023136"/>
    </source>
</evidence>
<feature type="transmembrane region" description="Helical" evidence="5">
    <location>
        <begin position="6"/>
        <end position="27"/>
    </location>
</feature>
<feature type="transmembrane region" description="Helical" evidence="5">
    <location>
        <begin position="145"/>
        <end position="166"/>
    </location>
</feature>
<reference evidence="6" key="2">
    <citation type="submission" date="2023-04" db="EMBL/GenBank/DDBJ databases">
        <authorList>
            <person name="Bu L."/>
            <person name="Lu L."/>
            <person name="Laidemitt M.R."/>
            <person name="Zhang S.M."/>
            <person name="Mutuku M."/>
            <person name="Mkoji G."/>
            <person name="Steinauer M."/>
            <person name="Loker E.S."/>
        </authorList>
    </citation>
    <scope>NUCLEOTIDE SEQUENCE</scope>
    <source>
        <strain evidence="6">KasaAsao</strain>
        <tissue evidence="6">Whole Snail</tissue>
    </source>
</reference>
<evidence type="ECO:0000256" key="1">
    <source>
        <dbReference type="ARBA" id="ARBA00004141"/>
    </source>
</evidence>
<comment type="subcellular location">
    <subcellularLocation>
        <location evidence="1">Membrane</location>
        <topology evidence="1">Multi-pass membrane protein</topology>
    </subcellularLocation>
</comment>
<protein>
    <submittedName>
        <fullName evidence="6">Cystine/glutamate transporter</fullName>
    </submittedName>
</protein>
<feature type="transmembrane region" description="Helical" evidence="5">
    <location>
        <begin position="119"/>
        <end position="139"/>
    </location>
</feature>
<organism evidence="6 7">
    <name type="scientific">Biomphalaria pfeifferi</name>
    <name type="common">Bloodfluke planorb</name>
    <name type="synonym">Freshwater snail</name>
    <dbReference type="NCBI Taxonomy" id="112525"/>
    <lineage>
        <taxon>Eukaryota</taxon>
        <taxon>Metazoa</taxon>
        <taxon>Spiralia</taxon>
        <taxon>Lophotrochozoa</taxon>
        <taxon>Mollusca</taxon>
        <taxon>Gastropoda</taxon>
        <taxon>Heterobranchia</taxon>
        <taxon>Euthyneura</taxon>
        <taxon>Panpulmonata</taxon>
        <taxon>Hygrophila</taxon>
        <taxon>Lymnaeoidea</taxon>
        <taxon>Planorbidae</taxon>
        <taxon>Biomphalaria</taxon>
    </lineage>
</organism>
<dbReference type="GO" id="GO:0015179">
    <property type="term" value="F:L-amino acid transmembrane transporter activity"/>
    <property type="evidence" value="ECO:0007669"/>
    <property type="project" value="TreeGrafter"/>
</dbReference>
<proteinExistence type="predicted"/>
<sequence>MTFCEHVWAPLVPVMSILVALACVGALNTGIMGHSRMVFAAARKGDLPCMLSTLHPKYKTPVLAIWTVVLYGFVMMFSGGVQRLMQFIGLYSLILGLKVIVALLYLRYTKPDLHRPYKVPLLFPMLQAVVSIALLLLIIYQEPAWMLFGVLIYLLGIPVYLLGVSWRQKPKIVLLFTGHLTSFLQKLFQLVPS</sequence>
<dbReference type="InterPro" id="IPR050598">
    <property type="entry name" value="AminoAcid_Transporter"/>
</dbReference>
<name>A0AAD8B013_BIOPF</name>
<gene>
    <name evidence="6" type="ORF">Bpfe_025570</name>
</gene>
<dbReference type="EMBL" id="JASAOG010000188">
    <property type="protein sequence ID" value="KAK0044992.1"/>
    <property type="molecule type" value="Genomic_DNA"/>
</dbReference>
<dbReference type="InterPro" id="IPR002293">
    <property type="entry name" value="AA/rel_permease1"/>
</dbReference>
<dbReference type="GO" id="GO:0016020">
    <property type="term" value="C:membrane"/>
    <property type="evidence" value="ECO:0007669"/>
    <property type="project" value="UniProtKB-SubCell"/>
</dbReference>
<feature type="transmembrane region" description="Helical" evidence="5">
    <location>
        <begin position="62"/>
        <end position="81"/>
    </location>
</feature>
<accession>A0AAD8B013</accession>
<dbReference type="Pfam" id="PF13520">
    <property type="entry name" value="AA_permease_2"/>
    <property type="match status" value="1"/>
</dbReference>
<dbReference type="AlphaFoldDB" id="A0AAD8B013"/>
<evidence type="ECO:0000313" key="6">
    <source>
        <dbReference type="EMBL" id="KAK0044992.1"/>
    </source>
</evidence>
<keyword evidence="3 5" id="KW-1133">Transmembrane helix</keyword>
<keyword evidence="7" id="KW-1185">Reference proteome</keyword>
<reference evidence="6" key="1">
    <citation type="journal article" date="2023" name="PLoS Negl. Trop. Dis.">
        <title>A genome sequence for Biomphalaria pfeifferi, the major vector snail for the human-infecting parasite Schistosoma mansoni.</title>
        <authorList>
            <person name="Bu L."/>
            <person name="Lu L."/>
            <person name="Laidemitt M.R."/>
            <person name="Zhang S.M."/>
            <person name="Mutuku M."/>
            <person name="Mkoji G."/>
            <person name="Steinauer M."/>
            <person name="Loker E.S."/>
        </authorList>
    </citation>
    <scope>NUCLEOTIDE SEQUENCE</scope>
    <source>
        <strain evidence="6">KasaAsao</strain>
    </source>
</reference>
<dbReference type="PANTHER" id="PTHR11785:SF528">
    <property type="entry name" value="AMINO ACID TRANSPORTER PROTEIN JHI-21"/>
    <property type="match status" value="1"/>
</dbReference>
<comment type="caution">
    <text evidence="6">The sequence shown here is derived from an EMBL/GenBank/DDBJ whole genome shotgun (WGS) entry which is preliminary data.</text>
</comment>
<keyword evidence="2 5" id="KW-0812">Transmembrane</keyword>
<dbReference type="PANTHER" id="PTHR11785">
    <property type="entry name" value="AMINO ACID TRANSPORTER"/>
    <property type="match status" value="1"/>
</dbReference>
<evidence type="ECO:0000256" key="5">
    <source>
        <dbReference type="SAM" id="Phobius"/>
    </source>
</evidence>
<keyword evidence="4 5" id="KW-0472">Membrane</keyword>
<evidence type="ECO:0000256" key="3">
    <source>
        <dbReference type="ARBA" id="ARBA00022989"/>
    </source>
</evidence>
<evidence type="ECO:0000313" key="7">
    <source>
        <dbReference type="Proteomes" id="UP001233172"/>
    </source>
</evidence>
<dbReference type="Gene3D" id="1.20.1740.10">
    <property type="entry name" value="Amino acid/polyamine transporter I"/>
    <property type="match status" value="1"/>
</dbReference>
<evidence type="ECO:0000256" key="2">
    <source>
        <dbReference type="ARBA" id="ARBA00022692"/>
    </source>
</evidence>
<feature type="transmembrane region" description="Helical" evidence="5">
    <location>
        <begin position="87"/>
        <end position="107"/>
    </location>
</feature>